<feature type="non-terminal residue" evidence="2">
    <location>
        <position position="245"/>
    </location>
</feature>
<comment type="caution">
    <text evidence="2">The sequence shown here is derived from an EMBL/GenBank/DDBJ whole genome shotgun (WGS) entry which is preliminary data.</text>
</comment>
<gene>
    <name evidence="2" type="ORF">RHS03_06156</name>
</gene>
<organism evidence="2 3">
    <name type="scientific">Rhizoctonia solani</name>
    <dbReference type="NCBI Taxonomy" id="456999"/>
    <lineage>
        <taxon>Eukaryota</taxon>
        <taxon>Fungi</taxon>
        <taxon>Dikarya</taxon>
        <taxon>Basidiomycota</taxon>
        <taxon>Agaricomycotina</taxon>
        <taxon>Agaricomycetes</taxon>
        <taxon>Cantharellales</taxon>
        <taxon>Ceratobasidiaceae</taxon>
        <taxon>Rhizoctonia</taxon>
    </lineage>
</organism>
<dbReference type="AlphaFoldDB" id="A0A8H7HN99"/>
<keyword evidence="1" id="KW-0175">Coiled coil</keyword>
<name>A0A8H7HN99_9AGAM</name>
<evidence type="ECO:0000313" key="2">
    <source>
        <dbReference type="EMBL" id="KAF8703918.1"/>
    </source>
</evidence>
<dbReference type="Proteomes" id="UP000602905">
    <property type="component" value="Unassembled WGS sequence"/>
</dbReference>
<evidence type="ECO:0000256" key="1">
    <source>
        <dbReference type="SAM" id="Coils"/>
    </source>
</evidence>
<proteinExistence type="predicted"/>
<protein>
    <submittedName>
        <fullName evidence="2">Uncharacterized protein</fullName>
    </submittedName>
</protein>
<sequence length="245" mass="27430">MVNPLATQWVYELFDTLEHPITSLSGTISNDTSSSMEVDTIDELISSELLGEEGSSQEDILLATKGLSRSEVTHRYLFSNLGEVFTTAQVSNCLREITARHLGKPYGVAALRHILIAIIEDVLGLKPYHTDSQMSETIPDSWAAHSAWTRAARYTVNDDDRTLFSYNSISKYIDASVRLHDWIEGKVPLALEEICPSSEKELIAEVANLRAELVKQKTESDAKLEEMHNDLKGILKLMEKHVDRA</sequence>
<feature type="coiled-coil region" evidence="1">
    <location>
        <begin position="199"/>
        <end position="226"/>
    </location>
</feature>
<dbReference type="OrthoDB" id="3151137at2759"/>
<accession>A0A8H7HN99</accession>
<dbReference type="EMBL" id="JACYCD010000063">
    <property type="protein sequence ID" value="KAF8703918.1"/>
    <property type="molecule type" value="Genomic_DNA"/>
</dbReference>
<evidence type="ECO:0000313" key="3">
    <source>
        <dbReference type="Proteomes" id="UP000602905"/>
    </source>
</evidence>
<reference evidence="2" key="1">
    <citation type="submission" date="2020-09" db="EMBL/GenBank/DDBJ databases">
        <title>Comparative genome analyses of four rice-infecting Rhizoctonia solani isolates reveal extensive enrichment of homogalacturonan modification genes.</title>
        <authorList>
            <person name="Lee D.-Y."/>
            <person name="Jeon J."/>
            <person name="Kim K.-T."/>
            <person name="Cheong K."/>
            <person name="Song H."/>
            <person name="Choi G."/>
            <person name="Ko J."/>
            <person name="Opiyo S.O."/>
            <person name="Zuo S."/>
            <person name="Madhav S."/>
            <person name="Lee Y.-H."/>
            <person name="Wang G.-L."/>
        </authorList>
    </citation>
    <scope>NUCLEOTIDE SEQUENCE</scope>
    <source>
        <strain evidence="2">AG1-IA WGL</strain>
    </source>
</reference>